<dbReference type="InterPro" id="IPR037103">
    <property type="entry name" value="Tubulin/FtsZ-like_C"/>
</dbReference>
<evidence type="ECO:0000313" key="4">
    <source>
        <dbReference type="Proteomes" id="UP001301350"/>
    </source>
</evidence>
<dbReference type="Pfam" id="PF09585">
    <property type="entry name" value="Lin0512_fam"/>
    <property type="match status" value="1"/>
</dbReference>
<evidence type="ECO:0000313" key="3">
    <source>
        <dbReference type="EMBL" id="KAK4538268.1"/>
    </source>
</evidence>
<sequence>MTPEAFVFLGSAPRLGPSQWQSGVSRPPPPTHRWPTVHPHAARAPPLWAFSMQASETVSSLPQNKFAVEIGMGVDLHGQDATVAAVRACQDAMQRNSYPGLRSWLPHRDLQQMVVHVLLGVPSEWHTKVDADQVRQVFPYGQVRVEVVPGGLCARSGICLQDQGDAPEDDRMVLVNAVITLGY</sequence>
<dbReference type="PANTHER" id="PTHR34784:SF1">
    <property type="entry name" value="50S RIBOSOMAL PROTEIN L34"/>
    <property type="match status" value="1"/>
</dbReference>
<dbReference type="InterPro" id="IPR011719">
    <property type="entry name" value="CHP02058"/>
</dbReference>
<reference evidence="3 4" key="1">
    <citation type="submission" date="2022-07" db="EMBL/GenBank/DDBJ databases">
        <title>Genome-wide signatures of adaptation to extreme environments.</title>
        <authorList>
            <person name="Cho C.H."/>
            <person name="Yoon H.S."/>
        </authorList>
    </citation>
    <scope>NUCLEOTIDE SEQUENCE [LARGE SCALE GENOMIC DNA]</scope>
    <source>
        <strain evidence="3 4">DBV 063 E5</strain>
    </source>
</reference>
<dbReference type="EMBL" id="JANCYW010000016">
    <property type="protein sequence ID" value="KAK4538268.1"/>
    <property type="molecule type" value="Genomic_DNA"/>
</dbReference>
<proteinExistence type="predicted"/>
<evidence type="ECO:0000256" key="2">
    <source>
        <dbReference type="ARBA" id="ARBA00023134"/>
    </source>
</evidence>
<dbReference type="AlphaFoldDB" id="A0AAV9J1P8"/>
<protein>
    <submittedName>
        <fullName evidence="3">Uncharacterized protein</fullName>
    </submittedName>
</protein>
<accession>A0AAV9J1P8</accession>
<keyword evidence="1" id="KW-0547">Nucleotide-binding</keyword>
<dbReference type="GO" id="GO:0005525">
    <property type="term" value="F:GTP binding"/>
    <property type="evidence" value="ECO:0007669"/>
    <property type="project" value="UniProtKB-KW"/>
</dbReference>
<comment type="caution">
    <text evidence="3">The sequence shown here is derived from an EMBL/GenBank/DDBJ whole genome shotgun (WGS) entry which is preliminary data.</text>
</comment>
<dbReference type="PANTHER" id="PTHR34784">
    <property type="entry name" value="50S RIBOSOMAL PROTEIN L34"/>
    <property type="match status" value="1"/>
</dbReference>
<dbReference type="Proteomes" id="UP001301350">
    <property type="component" value="Unassembled WGS sequence"/>
</dbReference>
<organism evidence="3 4">
    <name type="scientific">Cyanidium caldarium</name>
    <name type="common">Red alga</name>
    <dbReference type="NCBI Taxonomy" id="2771"/>
    <lineage>
        <taxon>Eukaryota</taxon>
        <taxon>Rhodophyta</taxon>
        <taxon>Bangiophyceae</taxon>
        <taxon>Cyanidiales</taxon>
        <taxon>Cyanidiaceae</taxon>
        <taxon>Cyanidium</taxon>
    </lineage>
</organism>
<evidence type="ECO:0000256" key="1">
    <source>
        <dbReference type="ARBA" id="ARBA00022741"/>
    </source>
</evidence>
<keyword evidence="4" id="KW-1185">Reference proteome</keyword>
<dbReference type="Gene3D" id="3.30.1330.20">
    <property type="entry name" value="Tubulin/FtsZ, C-terminal domain"/>
    <property type="match status" value="1"/>
</dbReference>
<name>A0AAV9J1P8_CYACA</name>
<gene>
    <name evidence="3" type="ORF">CDCA_CDCA16G4293</name>
</gene>
<dbReference type="NCBIfam" id="TIGR02058">
    <property type="entry name" value="lin0512_fam"/>
    <property type="match status" value="1"/>
</dbReference>
<keyword evidence="2" id="KW-0342">GTP-binding</keyword>